<dbReference type="EMBL" id="JALLPB020000338">
    <property type="protein sequence ID" value="KAL3810326.1"/>
    <property type="molecule type" value="Genomic_DNA"/>
</dbReference>
<reference evidence="1 2" key="1">
    <citation type="submission" date="2024-10" db="EMBL/GenBank/DDBJ databases">
        <title>Updated reference genomes for cyclostephanoid diatoms.</title>
        <authorList>
            <person name="Roberts W.R."/>
            <person name="Alverson A.J."/>
        </authorList>
    </citation>
    <scope>NUCLEOTIDE SEQUENCE [LARGE SCALE GENOMIC DNA]</scope>
    <source>
        <strain evidence="1 2">AJA228-03</strain>
    </source>
</reference>
<gene>
    <name evidence="1" type="ORF">ACHAXA_008261</name>
</gene>
<evidence type="ECO:0000313" key="1">
    <source>
        <dbReference type="EMBL" id="KAL3810326.1"/>
    </source>
</evidence>
<dbReference type="SUPFAM" id="SSF48403">
    <property type="entry name" value="Ankyrin repeat"/>
    <property type="match status" value="1"/>
</dbReference>
<organism evidence="1 2">
    <name type="scientific">Cyclostephanos tholiformis</name>
    <dbReference type="NCBI Taxonomy" id="382380"/>
    <lineage>
        <taxon>Eukaryota</taxon>
        <taxon>Sar</taxon>
        <taxon>Stramenopiles</taxon>
        <taxon>Ochrophyta</taxon>
        <taxon>Bacillariophyta</taxon>
        <taxon>Coscinodiscophyceae</taxon>
        <taxon>Thalassiosirophycidae</taxon>
        <taxon>Stephanodiscales</taxon>
        <taxon>Stephanodiscaceae</taxon>
        <taxon>Cyclostephanos</taxon>
    </lineage>
</organism>
<name>A0ABD3RII6_9STRA</name>
<dbReference type="InterPro" id="IPR036770">
    <property type="entry name" value="Ankyrin_rpt-contain_sf"/>
</dbReference>
<protein>
    <submittedName>
        <fullName evidence="1">Uncharacterized protein</fullName>
    </submittedName>
</protein>
<dbReference type="Proteomes" id="UP001530377">
    <property type="component" value="Unassembled WGS sequence"/>
</dbReference>
<accession>A0ABD3RII6</accession>
<proteinExistence type="predicted"/>
<evidence type="ECO:0000313" key="2">
    <source>
        <dbReference type="Proteomes" id="UP001530377"/>
    </source>
</evidence>
<dbReference type="InterPro" id="IPR002110">
    <property type="entry name" value="Ankyrin_rpt"/>
</dbReference>
<sequence length="66" mass="7890">MSYLLHEAGLNLLVWDDYGRMPLHDACWRGNPNFDMVEVLLRAELRIAFVRDVRGLMPFDYVRREH</sequence>
<dbReference type="Gene3D" id="1.25.40.20">
    <property type="entry name" value="Ankyrin repeat-containing domain"/>
    <property type="match status" value="1"/>
</dbReference>
<keyword evidence="2" id="KW-1185">Reference proteome</keyword>
<dbReference type="AlphaFoldDB" id="A0ABD3RII6"/>
<comment type="caution">
    <text evidence="1">The sequence shown here is derived from an EMBL/GenBank/DDBJ whole genome shotgun (WGS) entry which is preliminary data.</text>
</comment>
<dbReference type="Pfam" id="PF13857">
    <property type="entry name" value="Ank_5"/>
    <property type="match status" value="1"/>
</dbReference>